<dbReference type="PANTHER" id="PTHR13353:SF5">
    <property type="entry name" value="TRANSMEMBRANE PROTEIN 19"/>
    <property type="match status" value="1"/>
</dbReference>
<dbReference type="Proteomes" id="UP001165366">
    <property type="component" value="Unassembled WGS sequence"/>
</dbReference>
<comment type="similarity">
    <text evidence="2">Belongs to the TMEM19 family.</text>
</comment>
<evidence type="ECO:0000256" key="5">
    <source>
        <dbReference type="ARBA" id="ARBA00023136"/>
    </source>
</evidence>
<keyword evidence="4 6" id="KW-1133">Transmembrane helix</keyword>
<evidence type="ECO:0000256" key="2">
    <source>
        <dbReference type="ARBA" id="ARBA00009012"/>
    </source>
</evidence>
<keyword evidence="3 6" id="KW-0812">Transmembrane</keyword>
<keyword evidence="8" id="KW-1185">Reference proteome</keyword>
<comment type="caution">
    <text evidence="7">The sequence shown here is derived from an EMBL/GenBank/DDBJ whole genome shotgun (WGS) entry which is preliminary data.</text>
</comment>
<organism evidence="7 8">
    <name type="scientific">Rhodohalobacter sulfatireducens</name>
    <dbReference type="NCBI Taxonomy" id="2911366"/>
    <lineage>
        <taxon>Bacteria</taxon>
        <taxon>Pseudomonadati</taxon>
        <taxon>Balneolota</taxon>
        <taxon>Balneolia</taxon>
        <taxon>Balneolales</taxon>
        <taxon>Balneolaceae</taxon>
        <taxon>Rhodohalobacter</taxon>
    </lineage>
</organism>
<proteinExistence type="inferred from homology"/>
<evidence type="ECO:0000256" key="4">
    <source>
        <dbReference type="ARBA" id="ARBA00022989"/>
    </source>
</evidence>
<feature type="transmembrane region" description="Helical" evidence="6">
    <location>
        <begin position="257"/>
        <end position="278"/>
    </location>
</feature>
<evidence type="ECO:0000256" key="6">
    <source>
        <dbReference type="SAM" id="Phobius"/>
    </source>
</evidence>
<dbReference type="RefSeq" id="WP_237852892.1">
    <property type="nucleotide sequence ID" value="NZ_JAKLWS010000005.1"/>
</dbReference>
<evidence type="ECO:0000256" key="3">
    <source>
        <dbReference type="ARBA" id="ARBA00022692"/>
    </source>
</evidence>
<evidence type="ECO:0000313" key="8">
    <source>
        <dbReference type="Proteomes" id="UP001165366"/>
    </source>
</evidence>
<feature type="transmembrane region" description="Helical" evidence="6">
    <location>
        <begin position="181"/>
        <end position="201"/>
    </location>
</feature>
<reference evidence="7" key="2">
    <citation type="submission" date="2024-05" db="EMBL/GenBank/DDBJ databases">
        <title>Rhodohalobacter halophilus gen. nov., sp. nov., a moderately halophilic member of the family Balneolaceae.</title>
        <authorList>
            <person name="Xia J."/>
        </authorList>
    </citation>
    <scope>NUCLEOTIDE SEQUENCE</scope>
    <source>
        <strain evidence="7">WB101</strain>
    </source>
</reference>
<comment type="subcellular location">
    <subcellularLocation>
        <location evidence="1">Membrane</location>
        <topology evidence="1">Multi-pass membrane protein</topology>
    </subcellularLocation>
</comment>
<dbReference type="EMBL" id="JAKLWS010000005">
    <property type="protein sequence ID" value="MCG2588048.1"/>
    <property type="molecule type" value="Genomic_DNA"/>
</dbReference>
<accession>A0ABS9KB37</accession>
<gene>
    <name evidence="7" type="ORF">L6773_05695</name>
</gene>
<dbReference type="InterPro" id="IPR002794">
    <property type="entry name" value="DUF92_TMEM19"/>
</dbReference>
<protein>
    <submittedName>
        <fullName evidence="7">DUF92 domain-containing protein</fullName>
    </submittedName>
</protein>
<evidence type="ECO:0000313" key="7">
    <source>
        <dbReference type="EMBL" id="MCG2588048.1"/>
    </source>
</evidence>
<reference evidence="7" key="1">
    <citation type="submission" date="2022-01" db="EMBL/GenBank/DDBJ databases">
        <authorList>
            <person name="Wang Y."/>
        </authorList>
    </citation>
    <scope>NUCLEOTIDE SEQUENCE</scope>
    <source>
        <strain evidence="7">WB101</strain>
    </source>
</reference>
<feature type="transmembrane region" description="Helical" evidence="6">
    <location>
        <begin position="6"/>
        <end position="23"/>
    </location>
</feature>
<sequence>MYRLINYLFGLTLIYLFILEGRMGDHVMVLIGLVLSIFVAYTTFLTNWISLEATKAVVILGTIVLGFGGWTLAFAVAFFFGVSSFLTVLNSRTSDDSTNSVQIFKDRRRDGYQVWANGFWVAVFCTLWFTLNSIAYLIAAFAVVAASTADTWATEIGTLKPGRTWKITTFEKVEPGTDGGISLKGTLAGVLGALLIGLFIFNLEILSPLKFFAIVFVGGITGLLIDSFAGAILLDNKIDLEPPEDFSDANNSFTNSFINWASTGISGLAAYLITQLLLL</sequence>
<evidence type="ECO:0000256" key="1">
    <source>
        <dbReference type="ARBA" id="ARBA00004141"/>
    </source>
</evidence>
<keyword evidence="5 6" id="KW-0472">Membrane</keyword>
<name>A0ABS9KB37_9BACT</name>
<dbReference type="Pfam" id="PF01940">
    <property type="entry name" value="DUF92"/>
    <property type="match status" value="1"/>
</dbReference>
<feature type="transmembrane region" description="Helical" evidence="6">
    <location>
        <begin position="30"/>
        <end position="50"/>
    </location>
</feature>
<feature type="transmembrane region" description="Helical" evidence="6">
    <location>
        <begin position="213"/>
        <end position="234"/>
    </location>
</feature>
<feature type="transmembrane region" description="Helical" evidence="6">
    <location>
        <begin position="114"/>
        <end position="144"/>
    </location>
</feature>
<dbReference type="PANTHER" id="PTHR13353">
    <property type="entry name" value="TRANSMEMBRANE PROTEIN 19"/>
    <property type="match status" value="1"/>
</dbReference>
<feature type="transmembrane region" description="Helical" evidence="6">
    <location>
        <begin position="56"/>
        <end position="82"/>
    </location>
</feature>